<dbReference type="OrthoDB" id="3467214at2"/>
<keyword evidence="2" id="KW-0238">DNA-binding</keyword>
<dbReference type="GO" id="GO:0003700">
    <property type="term" value="F:DNA-binding transcription factor activity"/>
    <property type="evidence" value="ECO:0007669"/>
    <property type="project" value="TreeGrafter"/>
</dbReference>
<dbReference type="PROSITE" id="PS50932">
    <property type="entry name" value="HTH_LACI_2"/>
    <property type="match status" value="1"/>
</dbReference>
<sequence>MPPRRSVTLSDVASVAGVSISTASRALSGNSRISAATRARIEEAARRLDFRPNTQAQSFAQGRSRTIGFLAQNARGVFAEPVLVGAATYLGSREQACLLYDTHFDPDVLDDSVRKLRARPVDGLLVLGDGLRGTVRSVTSRFTVPVAYAFGISESDRDASFVPDSEMAGRLAAEHLLSVGRTRIAHITCSPEDVAAAGRLRGLRAALADAGLTPCAELVKDWTQVWGAAAARQLVASDVDFDAVFCGNDHIALGVERALRELGRRVPDDVALIGVDDWETRLALHGPRHLTTINPNLADLGAAAARQVADDDVEPGLHLQPCTLLVGETTGGTGA</sequence>
<dbReference type="EMBL" id="LLZU01000014">
    <property type="protein sequence ID" value="KRV49148.1"/>
    <property type="molecule type" value="Genomic_DNA"/>
</dbReference>
<dbReference type="AlphaFoldDB" id="A0A0T6LTL4"/>
<evidence type="ECO:0000259" key="4">
    <source>
        <dbReference type="PROSITE" id="PS50932"/>
    </source>
</evidence>
<dbReference type="PROSITE" id="PS00356">
    <property type="entry name" value="HTH_LACI_1"/>
    <property type="match status" value="1"/>
</dbReference>
<evidence type="ECO:0000256" key="1">
    <source>
        <dbReference type="ARBA" id="ARBA00023015"/>
    </source>
</evidence>
<dbReference type="InterPro" id="IPR000843">
    <property type="entry name" value="HTH_LacI"/>
</dbReference>
<reference evidence="5 6" key="1">
    <citation type="submission" date="2015-10" db="EMBL/GenBank/DDBJ databases">
        <title>Draft genome sequence of pyrrolomycin-producing Streptomyces vitaminophilus.</title>
        <authorList>
            <person name="Graham D.E."/>
            <person name="Mahan K.M."/>
            <person name="Klingeman D.M."/>
            <person name="Hettich R.L."/>
            <person name="Parry R.J."/>
        </authorList>
    </citation>
    <scope>NUCLEOTIDE SEQUENCE [LARGE SCALE GENOMIC DNA]</scope>
    <source>
        <strain evidence="5 6">ATCC 31673</strain>
    </source>
</reference>
<proteinExistence type="predicted"/>
<accession>A0A0T6LTL4</accession>
<keyword evidence="1" id="KW-0805">Transcription regulation</keyword>
<name>A0A0T6LTL4_WENVI</name>
<dbReference type="SUPFAM" id="SSF53822">
    <property type="entry name" value="Periplasmic binding protein-like I"/>
    <property type="match status" value="1"/>
</dbReference>
<dbReference type="GO" id="GO:0000976">
    <property type="term" value="F:transcription cis-regulatory region binding"/>
    <property type="evidence" value="ECO:0007669"/>
    <property type="project" value="TreeGrafter"/>
</dbReference>
<dbReference type="eggNOG" id="COG1609">
    <property type="taxonomic scope" value="Bacteria"/>
</dbReference>
<feature type="domain" description="HTH lacI-type" evidence="4">
    <location>
        <begin position="7"/>
        <end position="61"/>
    </location>
</feature>
<protein>
    <submittedName>
        <fullName evidence="5">LacI family transcriptional regulator</fullName>
    </submittedName>
</protein>
<dbReference type="SMART" id="SM00354">
    <property type="entry name" value="HTH_LACI"/>
    <property type="match status" value="1"/>
</dbReference>
<comment type="caution">
    <text evidence="5">The sequence shown here is derived from an EMBL/GenBank/DDBJ whole genome shotgun (WGS) entry which is preliminary data.</text>
</comment>
<dbReference type="Proteomes" id="UP000050867">
    <property type="component" value="Unassembled WGS sequence"/>
</dbReference>
<evidence type="ECO:0000313" key="5">
    <source>
        <dbReference type="EMBL" id="KRV49148.1"/>
    </source>
</evidence>
<evidence type="ECO:0000256" key="2">
    <source>
        <dbReference type="ARBA" id="ARBA00023125"/>
    </source>
</evidence>
<dbReference type="Gene3D" id="1.10.260.40">
    <property type="entry name" value="lambda repressor-like DNA-binding domains"/>
    <property type="match status" value="1"/>
</dbReference>
<dbReference type="PANTHER" id="PTHR30146:SF109">
    <property type="entry name" value="HTH-TYPE TRANSCRIPTIONAL REGULATOR GALS"/>
    <property type="match status" value="1"/>
</dbReference>
<dbReference type="InterPro" id="IPR028082">
    <property type="entry name" value="Peripla_BP_I"/>
</dbReference>
<dbReference type="CDD" id="cd01392">
    <property type="entry name" value="HTH_LacI"/>
    <property type="match status" value="1"/>
</dbReference>
<dbReference type="InterPro" id="IPR010982">
    <property type="entry name" value="Lambda_DNA-bd_dom_sf"/>
</dbReference>
<keyword evidence="6" id="KW-1185">Reference proteome</keyword>
<dbReference type="STRING" id="76728.AQ490_21305"/>
<dbReference type="RefSeq" id="WP_026220574.1">
    <property type="nucleotide sequence ID" value="NZ_LLZU01000014.1"/>
</dbReference>
<dbReference type="Pfam" id="PF00356">
    <property type="entry name" value="LacI"/>
    <property type="match status" value="1"/>
</dbReference>
<dbReference type="Gene3D" id="3.40.50.2300">
    <property type="match status" value="2"/>
</dbReference>
<dbReference type="Pfam" id="PF13377">
    <property type="entry name" value="Peripla_BP_3"/>
    <property type="match status" value="1"/>
</dbReference>
<organism evidence="5 6">
    <name type="scientific">Wenjunlia vitaminophila</name>
    <name type="common">Streptomyces vitaminophilus</name>
    <dbReference type="NCBI Taxonomy" id="76728"/>
    <lineage>
        <taxon>Bacteria</taxon>
        <taxon>Bacillati</taxon>
        <taxon>Actinomycetota</taxon>
        <taxon>Actinomycetes</taxon>
        <taxon>Kitasatosporales</taxon>
        <taxon>Streptomycetaceae</taxon>
        <taxon>Wenjunlia</taxon>
    </lineage>
</organism>
<dbReference type="SUPFAM" id="SSF47413">
    <property type="entry name" value="lambda repressor-like DNA-binding domains"/>
    <property type="match status" value="1"/>
</dbReference>
<keyword evidence="3" id="KW-0804">Transcription</keyword>
<evidence type="ECO:0000256" key="3">
    <source>
        <dbReference type="ARBA" id="ARBA00023163"/>
    </source>
</evidence>
<evidence type="ECO:0000313" key="6">
    <source>
        <dbReference type="Proteomes" id="UP000050867"/>
    </source>
</evidence>
<dbReference type="InterPro" id="IPR046335">
    <property type="entry name" value="LacI/GalR-like_sensor"/>
</dbReference>
<gene>
    <name evidence="5" type="ORF">AQ490_21305</name>
</gene>
<dbReference type="PANTHER" id="PTHR30146">
    <property type="entry name" value="LACI-RELATED TRANSCRIPTIONAL REPRESSOR"/>
    <property type="match status" value="1"/>
</dbReference>